<evidence type="ECO:0000313" key="1">
    <source>
        <dbReference type="EMBL" id="KAI1875470.1"/>
    </source>
</evidence>
<proteinExistence type="predicted"/>
<reference evidence="1" key="1">
    <citation type="submission" date="2021-03" db="EMBL/GenBank/DDBJ databases">
        <title>Revisited historic fungal species revealed as producer of novel bioactive compounds through whole genome sequencing and comparative genomics.</title>
        <authorList>
            <person name="Vignolle G.A."/>
            <person name="Hochenegger N."/>
            <person name="Mach R.L."/>
            <person name="Mach-Aigner A.R."/>
            <person name="Javad Rahimi M."/>
            <person name="Salim K.A."/>
            <person name="Chan C.M."/>
            <person name="Lim L.B.L."/>
            <person name="Cai F."/>
            <person name="Druzhinina I.S."/>
            <person name="U'Ren J.M."/>
            <person name="Derntl C."/>
        </authorList>
    </citation>
    <scope>NUCLEOTIDE SEQUENCE</scope>
    <source>
        <strain evidence="1">TUCIM 5799</strain>
    </source>
</reference>
<dbReference type="EMBL" id="JAFIMR010000008">
    <property type="protein sequence ID" value="KAI1875470.1"/>
    <property type="molecule type" value="Genomic_DNA"/>
</dbReference>
<gene>
    <name evidence="1" type="ORF">JX265_004528</name>
</gene>
<accession>A0A9Q0ANU1</accession>
<comment type="caution">
    <text evidence="1">The sequence shown here is derived from an EMBL/GenBank/DDBJ whole genome shotgun (WGS) entry which is preliminary data.</text>
</comment>
<protein>
    <submittedName>
        <fullName evidence="1">Uncharacterized protein</fullName>
    </submittedName>
</protein>
<dbReference type="AlphaFoldDB" id="A0A9Q0ANU1"/>
<name>A0A9Q0ANU1_9PEZI</name>
<dbReference type="Proteomes" id="UP000829685">
    <property type="component" value="Unassembled WGS sequence"/>
</dbReference>
<keyword evidence="2" id="KW-1185">Reference proteome</keyword>
<organism evidence="1 2">
    <name type="scientific">Neoarthrinium moseri</name>
    <dbReference type="NCBI Taxonomy" id="1658444"/>
    <lineage>
        <taxon>Eukaryota</taxon>
        <taxon>Fungi</taxon>
        <taxon>Dikarya</taxon>
        <taxon>Ascomycota</taxon>
        <taxon>Pezizomycotina</taxon>
        <taxon>Sordariomycetes</taxon>
        <taxon>Xylariomycetidae</taxon>
        <taxon>Amphisphaeriales</taxon>
        <taxon>Apiosporaceae</taxon>
        <taxon>Neoarthrinium</taxon>
    </lineage>
</organism>
<evidence type="ECO:0000313" key="2">
    <source>
        <dbReference type="Proteomes" id="UP000829685"/>
    </source>
</evidence>
<sequence>MPDYCNGVSQRKASDVKSYHAVTARTDKTTGVLTSHVISPSQILDGGTVRSNGITMVGVINHARYINANSKKITIVVLSLASRARPQLLYPDLSLTRLSVQQNRDGRRTPQKRIGPPITWSLEVSTTRSSTDAPVRVGIQRLFSLRPGAEGI</sequence>